<dbReference type="GO" id="GO:0005840">
    <property type="term" value="C:ribosome"/>
    <property type="evidence" value="ECO:0007669"/>
    <property type="project" value="UniProtKB-KW"/>
</dbReference>
<gene>
    <name evidence="5" type="primary">rps8</name>
    <name evidence="5" type="ORF">PefaMp02</name>
</gene>
<comment type="similarity">
    <text evidence="1 4">Belongs to the universal ribosomal protein uS8 family.</text>
</comment>
<reference evidence="5" key="1">
    <citation type="journal article" date="2014" name="J. Appl. Phycol.">
        <title>Mitochondrial phylogenomics reveals a close relationship between Petalonia fascia (Scytosiphonaceae, Phaeophyceae) and Ectocarpus siliculosus.</title>
        <authorList>
            <person name="Liu F."/>
            <person name="Pang S."/>
        </authorList>
    </citation>
    <scope>NUCLEOTIDE SEQUENCE</scope>
</reference>
<dbReference type="InterPro" id="IPR000630">
    <property type="entry name" value="Ribosomal_uS8"/>
</dbReference>
<dbReference type="AlphaFoldDB" id="A0A089N2X1"/>
<sequence>MLAKIINKLRNGYMVYHLEVSFKEVSFCAKVLDILWKENLISGYKKINDGFIRVSLRYHNGSPICTRLAILSRPRDRLYLSLKDLSRMSDDFGILIVSTPKGIMSSKKAISKGEGGEILAYVL</sequence>
<dbReference type="SUPFAM" id="SSF56047">
    <property type="entry name" value="Ribosomal protein S8"/>
    <property type="match status" value="1"/>
</dbReference>
<dbReference type="Pfam" id="PF00410">
    <property type="entry name" value="Ribosomal_S8"/>
    <property type="match status" value="1"/>
</dbReference>
<dbReference type="GeneID" id="20522701"/>
<dbReference type="PROSITE" id="PS00053">
    <property type="entry name" value="RIBOSOMAL_S8"/>
    <property type="match status" value="1"/>
</dbReference>
<keyword evidence="2 4" id="KW-0689">Ribosomal protein</keyword>
<dbReference type="Gene3D" id="3.30.1490.10">
    <property type="match status" value="1"/>
</dbReference>
<evidence type="ECO:0000256" key="2">
    <source>
        <dbReference type="ARBA" id="ARBA00022980"/>
    </source>
</evidence>
<geneLocation type="mitochondrion" evidence="5"/>
<dbReference type="RefSeq" id="YP_009072529.1">
    <property type="nucleotide sequence ID" value="NC_025227.1"/>
</dbReference>
<evidence type="ECO:0000256" key="3">
    <source>
        <dbReference type="ARBA" id="ARBA00023274"/>
    </source>
</evidence>
<dbReference type="EMBL" id="KJ957769">
    <property type="protein sequence ID" value="AIQ78471.1"/>
    <property type="molecule type" value="Genomic_DNA"/>
</dbReference>
<dbReference type="GO" id="GO:0005737">
    <property type="term" value="C:cytoplasm"/>
    <property type="evidence" value="ECO:0007669"/>
    <property type="project" value="UniProtKB-ARBA"/>
</dbReference>
<keyword evidence="5" id="KW-0496">Mitochondrion</keyword>
<accession>A0A089N2X1</accession>
<dbReference type="InterPro" id="IPR047863">
    <property type="entry name" value="Ribosomal_uS8_CS"/>
</dbReference>
<organism evidence="5">
    <name type="scientific">Petalonia fascia</name>
    <name type="common">False kelp</name>
    <name type="synonym">Fucus fascia</name>
    <dbReference type="NCBI Taxonomy" id="2893"/>
    <lineage>
        <taxon>Eukaryota</taxon>
        <taxon>Sar</taxon>
        <taxon>Stramenopiles</taxon>
        <taxon>Ochrophyta</taxon>
        <taxon>PX clade</taxon>
        <taxon>Phaeophyceae</taxon>
        <taxon>Ectocarpales</taxon>
        <taxon>Scytosiphonaceae</taxon>
        <taxon>Petalonia</taxon>
    </lineage>
</organism>
<dbReference type="Gene3D" id="3.30.1370.30">
    <property type="match status" value="1"/>
</dbReference>
<name>A0A089N2X1_PETFA</name>
<keyword evidence="3 4" id="KW-0687">Ribonucleoprotein</keyword>
<dbReference type="FunFam" id="3.30.1490.10:FF:000001">
    <property type="entry name" value="30S ribosomal protein S8"/>
    <property type="match status" value="1"/>
</dbReference>
<evidence type="ECO:0000313" key="5">
    <source>
        <dbReference type="EMBL" id="AIQ78471.1"/>
    </source>
</evidence>
<dbReference type="GO" id="GO:0003735">
    <property type="term" value="F:structural constituent of ribosome"/>
    <property type="evidence" value="ECO:0007669"/>
    <property type="project" value="InterPro"/>
</dbReference>
<dbReference type="InterPro" id="IPR035987">
    <property type="entry name" value="Ribosomal_uS8_sf"/>
</dbReference>
<evidence type="ECO:0000256" key="1">
    <source>
        <dbReference type="ARBA" id="ARBA00006471"/>
    </source>
</evidence>
<protein>
    <submittedName>
        <fullName evidence="5">Ribosomal protein S8</fullName>
    </submittedName>
</protein>
<proteinExistence type="inferred from homology"/>
<evidence type="ECO:0000256" key="4">
    <source>
        <dbReference type="RuleBase" id="RU003660"/>
    </source>
</evidence>
<dbReference type="GO" id="GO:1990904">
    <property type="term" value="C:ribonucleoprotein complex"/>
    <property type="evidence" value="ECO:0007669"/>
    <property type="project" value="UniProtKB-KW"/>
</dbReference>
<dbReference type="GO" id="GO:0006412">
    <property type="term" value="P:translation"/>
    <property type="evidence" value="ECO:0007669"/>
    <property type="project" value="InterPro"/>
</dbReference>